<evidence type="ECO:0000313" key="3">
    <source>
        <dbReference type="Proteomes" id="UP000327013"/>
    </source>
</evidence>
<keyword evidence="3" id="KW-1185">Reference proteome</keyword>
<dbReference type="InterPro" id="IPR012338">
    <property type="entry name" value="Beta-lactam/transpept-like"/>
</dbReference>
<dbReference type="OrthoDB" id="2018087at2759"/>
<proteinExistence type="predicted"/>
<protein>
    <recommendedName>
        <fullName evidence="1">Beta-lactamase-related domain-containing protein</fullName>
    </recommendedName>
</protein>
<dbReference type="EMBL" id="VIBQ01000013">
    <property type="protein sequence ID" value="KAB8346076.1"/>
    <property type="molecule type" value="Genomic_DNA"/>
</dbReference>
<evidence type="ECO:0000313" key="2">
    <source>
        <dbReference type="EMBL" id="KAB8346076.1"/>
    </source>
</evidence>
<dbReference type="AlphaFoldDB" id="A0A5N6KU97"/>
<dbReference type="PANTHER" id="PTHR43283:SF3">
    <property type="entry name" value="BETA-LACTAMASE FAMILY PROTEIN (AFU_ORTHOLOGUE AFUA_5G07500)"/>
    <property type="match status" value="1"/>
</dbReference>
<reference evidence="2 3" key="1">
    <citation type="submission" date="2019-06" db="EMBL/GenBank/DDBJ databases">
        <title>A chromosomal-level reference genome of Carpinus fangiana (Coryloideae, Betulaceae).</title>
        <authorList>
            <person name="Yang X."/>
            <person name="Wang Z."/>
            <person name="Zhang L."/>
            <person name="Hao G."/>
            <person name="Liu J."/>
            <person name="Yang Y."/>
        </authorList>
    </citation>
    <scope>NUCLEOTIDE SEQUENCE [LARGE SCALE GENOMIC DNA]</scope>
    <source>
        <strain evidence="2">Cfa_2016G</strain>
        <tissue evidence="2">Leaf</tissue>
    </source>
</reference>
<dbReference type="Gene3D" id="3.40.710.10">
    <property type="entry name" value="DD-peptidase/beta-lactamase superfamily"/>
    <property type="match status" value="1"/>
</dbReference>
<accession>A0A5N6KU97</accession>
<organism evidence="2 3">
    <name type="scientific">Carpinus fangiana</name>
    <dbReference type="NCBI Taxonomy" id="176857"/>
    <lineage>
        <taxon>Eukaryota</taxon>
        <taxon>Viridiplantae</taxon>
        <taxon>Streptophyta</taxon>
        <taxon>Embryophyta</taxon>
        <taxon>Tracheophyta</taxon>
        <taxon>Spermatophyta</taxon>
        <taxon>Magnoliopsida</taxon>
        <taxon>eudicotyledons</taxon>
        <taxon>Gunneridae</taxon>
        <taxon>Pentapetalae</taxon>
        <taxon>rosids</taxon>
        <taxon>fabids</taxon>
        <taxon>Fagales</taxon>
        <taxon>Betulaceae</taxon>
        <taxon>Carpinus</taxon>
    </lineage>
</organism>
<comment type="caution">
    <text evidence="2">The sequence shown here is derived from an EMBL/GenBank/DDBJ whole genome shotgun (WGS) entry which is preliminary data.</text>
</comment>
<dbReference type="Pfam" id="PF00144">
    <property type="entry name" value="Beta-lactamase"/>
    <property type="match status" value="1"/>
</dbReference>
<feature type="domain" description="Beta-lactamase-related" evidence="1">
    <location>
        <begin position="19"/>
        <end position="393"/>
    </location>
</feature>
<dbReference type="Proteomes" id="UP000327013">
    <property type="component" value="Unassembled WGS sequence"/>
</dbReference>
<dbReference type="SUPFAM" id="SSF56601">
    <property type="entry name" value="beta-lactamase/transpeptidase-like"/>
    <property type="match status" value="1"/>
</dbReference>
<dbReference type="InterPro" id="IPR050789">
    <property type="entry name" value="Diverse_Enzym_Activities"/>
</dbReference>
<name>A0A5N6KU97_9ROSI</name>
<sequence>MPLAKTAQAGIQSCLDETTKAGSGTPGLVFCAIDKNGEYLSETVSGVNGVEASIAKPMTLDSVFWIASCTKMITGIACLQLHEQGKLSIDSADELYKLCPEMKSKKVLVAPGKYEDLKGEITIRKLLTHTAGFGYSFFNERLRDAALPAGWDEFSGDAEDYLNMPLVNQPGSRWEYGINIDWAGIAVMRATGLNLDDYFKRHIFAPLGIENISFFPSAHMKENLVNAQYVRPDGTVINVDHLYRRPVALAGTSKQKDIFTSGGAGCFAKPREYCQIIATLLNNGTSPTTKKQILKPATVDLMFENSIPEFPDFGRTAIPNAKPFWTNPLPQLYPQEGDPGQGWGLSFMLTIEPGPTGRGRNTAWWAGIANLFWWADREKGVGGIIAAQKVPFGDGAVMGAWGNCEAQVYAGLS</sequence>
<evidence type="ECO:0000259" key="1">
    <source>
        <dbReference type="Pfam" id="PF00144"/>
    </source>
</evidence>
<dbReference type="PANTHER" id="PTHR43283">
    <property type="entry name" value="BETA-LACTAMASE-RELATED"/>
    <property type="match status" value="1"/>
</dbReference>
<gene>
    <name evidence="2" type="ORF">FH972_023127</name>
</gene>
<dbReference type="InterPro" id="IPR001466">
    <property type="entry name" value="Beta-lactam-related"/>
</dbReference>